<evidence type="ECO:0000256" key="1">
    <source>
        <dbReference type="SAM" id="Phobius"/>
    </source>
</evidence>
<dbReference type="Proteomes" id="UP000782610">
    <property type="component" value="Unassembled WGS sequence"/>
</dbReference>
<dbReference type="AlphaFoldDB" id="A0A933L419"/>
<proteinExistence type="predicted"/>
<protein>
    <submittedName>
        <fullName evidence="2">DUF883 family protein</fullName>
    </submittedName>
</protein>
<keyword evidence="1" id="KW-0812">Transmembrane</keyword>
<accession>A0A933L419</accession>
<dbReference type="EMBL" id="JACRAF010000035">
    <property type="protein sequence ID" value="MBI4922605.1"/>
    <property type="molecule type" value="Genomic_DNA"/>
</dbReference>
<feature type="transmembrane region" description="Helical" evidence="1">
    <location>
        <begin position="77"/>
        <end position="95"/>
    </location>
</feature>
<keyword evidence="1" id="KW-1133">Transmembrane helix</keyword>
<comment type="caution">
    <text evidence="2">The sequence shown here is derived from an EMBL/GenBank/DDBJ whole genome shotgun (WGS) entry which is preliminary data.</text>
</comment>
<sequence length="96" mass="10255">MAQTPDLEAQVAKLQGDIKTIMQTLTQMGEDKVGEVGSAARKRAQNFADRGRAALEGAEDEFGAVEKQIKDTIREKPLTAVAGAIALGFLLALITR</sequence>
<name>A0A933L419_9HYPH</name>
<evidence type="ECO:0000313" key="2">
    <source>
        <dbReference type="EMBL" id="MBI4922605.1"/>
    </source>
</evidence>
<keyword evidence="1" id="KW-0472">Membrane</keyword>
<gene>
    <name evidence="2" type="ORF">HY834_12730</name>
</gene>
<organism evidence="2 3">
    <name type="scientific">Devosia nanyangense</name>
    <dbReference type="NCBI Taxonomy" id="1228055"/>
    <lineage>
        <taxon>Bacteria</taxon>
        <taxon>Pseudomonadati</taxon>
        <taxon>Pseudomonadota</taxon>
        <taxon>Alphaproteobacteria</taxon>
        <taxon>Hyphomicrobiales</taxon>
        <taxon>Devosiaceae</taxon>
        <taxon>Devosia</taxon>
    </lineage>
</organism>
<evidence type="ECO:0000313" key="3">
    <source>
        <dbReference type="Proteomes" id="UP000782610"/>
    </source>
</evidence>
<reference evidence="2" key="1">
    <citation type="submission" date="2020-07" db="EMBL/GenBank/DDBJ databases">
        <title>Huge and variable diversity of episymbiotic CPR bacteria and DPANN archaea in groundwater ecosystems.</title>
        <authorList>
            <person name="He C.Y."/>
            <person name="Keren R."/>
            <person name="Whittaker M."/>
            <person name="Farag I.F."/>
            <person name="Doudna J."/>
            <person name="Cate J.H.D."/>
            <person name="Banfield J.F."/>
        </authorList>
    </citation>
    <scope>NUCLEOTIDE SEQUENCE</scope>
    <source>
        <strain evidence="2">NC_groundwater_1586_Pr3_B-0.1um_66_15</strain>
    </source>
</reference>